<protein>
    <submittedName>
        <fullName evidence="2">Uncharacterized protein</fullName>
    </submittedName>
</protein>
<comment type="caution">
    <text evidence="2">The sequence shown here is derived from an EMBL/GenBank/DDBJ whole genome shotgun (WGS) entry which is preliminary data.</text>
</comment>
<dbReference type="AlphaFoldDB" id="A0A420DGK3"/>
<keyword evidence="3" id="KW-1185">Reference proteome</keyword>
<evidence type="ECO:0000256" key="1">
    <source>
        <dbReference type="SAM" id="MobiDB-lite"/>
    </source>
</evidence>
<evidence type="ECO:0000313" key="3">
    <source>
        <dbReference type="Proteomes" id="UP000284892"/>
    </source>
</evidence>
<name>A0A420DGK3_9FLAO</name>
<reference evidence="2 3" key="1">
    <citation type="submission" date="2018-09" db="EMBL/GenBank/DDBJ databases">
        <title>Genomic Encyclopedia of Archaeal and Bacterial Type Strains, Phase II (KMG-II): from individual species to whole genera.</title>
        <authorList>
            <person name="Goeker M."/>
        </authorList>
    </citation>
    <scope>NUCLEOTIDE SEQUENCE [LARGE SCALE GENOMIC DNA]</scope>
    <source>
        <strain evidence="2 3">DSM 26283</strain>
    </source>
</reference>
<sequence length="65" mass="7301">MTKMKKPNHNADIKNPNIGTSGVNKTFKKAQENKKNQSKSNSKSKVELTAEDDMDFEAYYAFSGD</sequence>
<proteinExistence type="predicted"/>
<gene>
    <name evidence="2" type="ORF">BXY80_2139</name>
</gene>
<organism evidence="2 3">
    <name type="scientific">Ichthyenterobacterium magnum</name>
    <dbReference type="NCBI Taxonomy" id="1230530"/>
    <lineage>
        <taxon>Bacteria</taxon>
        <taxon>Pseudomonadati</taxon>
        <taxon>Bacteroidota</taxon>
        <taxon>Flavobacteriia</taxon>
        <taxon>Flavobacteriales</taxon>
        <taxon>Flavobacteriaceae</taxon>
        <taxon>Ichthyenterobacterium</taxon>
    </lineage>
</organism>
<evidence type="ECO:0000313" key="2">
    <source>
        <dbReference type="EMBL" id="RKE92222.1"/>
    </source>
</evidence>
<dbReference type="Proteomes" id="UP000284892">
    <property type="component" value="Unassembled WGS sequence"/>
</dbReference>
<dbReference type="EMBL" id="RAQJ01000004">
    <property type="protein sequence ID" value="RKE92222.1"/>
    <property type="molecule type" value="Genomic_DNA"/>
</dbReference>
<accession>A0A420DGK3</accession>
<feature type="region of interest" description="Disordered" evidence="1">
    <location>
        <begin position="1"/>
        <end position="46"/>
    </location>
</feature>